<dbReference type="EMBL" id="AP022213">
    <property type="protein sequence ID" value="BBT15727.1"/>
    <property type="molecule type" value="Genomic_DNA"/>
</dbReference>
<evidence type="ECO:0008006" key="4">
    <source>
        <dbReference type="Google" id="ProtNLM"/>
    </source>
</evidence>
<proteinExistence type="predicted"/>
<gene>
    <name evidence="2" type="ORF">WP8S17C03_17760</name>
</gene>
<organism evidence="2 3">
    <name type="scientific">Metapseudomonas otitidis</name>
    <dbReference type="NCBI Taxonomy" id="319939"/>
    <lineage>
        <taxon>Bacteria</taxon>
        <taxon>Pseudomonadati</taxon>
        <taxon>Pseudomonadota</taxon>
        <taxon>Gammaproteobacteria</taxon>
        <taxon>Pseudomonadales</taxon>
        <taxon>Pseudomonadaceae</taxon>
        <taxon>Metapseudomonas</taxon>
    </lineage>
</organism>
<dbReference type="RefSeq" id="WP_182852189.1">
    <property type="nucleotide sequence ID" value="NZ_AP022213.1"/>
</dbReference>
<evidence type="ECO:0000256" key="1">
    <source>
        <dbReference type="SAM" id="SignalP"/>
    </source>
</evidence>
<feature type="signal peptide" evidence="1">
    <location>
        <begin position="1"/>
        <end position="20"/>
    </location>
</feature>
<name>A0A6S5RN16_9GAMM</name>
<feature type="chain" id="PRO_5027902741" description="Lipoprotein" evidence="1">
    <location>
        <begin position="21"/>
        <end position="123"/>
    </location>
</feature>
<dbReference type="Proteomes" id="UP000515591">
    <property type="component" value="Chromosome"/>
</dbReference>
<evidence type="ECO:0000313" key="3">
    <source>
        <dbReference type="Proteomes" id="UP000515591"/>
    </source>
</evidence>
<dbReference type="AlphaFoldDB" id="A0A6S5RN16"/>
<accession>A0A6S5RN16</accession>
<evidence type="ECO:0000313" key="2">
    <source>
        <dbReference type="EMBL" id="BBT15727.1"/>
    </source>
</evidence>
<keyword evidence="1" id="KW-0732">Signal</keyword>
<reference evidence="2 3" key="1">
    <citation type="submission" date="2019-12" db="EMBL/GenBank/DDBJ databases">
        <title>complete genome sequences of Pseudomonas otitidis str. WP8-S17-CRE-03 isolated from wastewater treatment plant effluent.</title>
        <authorList>
            <person name="Sekizuka T."/>
            <person name="Itokawa K."/>
            <person name="Yatsu K."/>
            <person name="Inamine Y."/>
            <person name="Kuroda M."/>
        </authorList>
    </citation>
    <scope>NUCLEOTIDE SEQUENCE [LARGE SCALE GENOMIC DNA]</scope>
    <source>
        <strain evidence="2 3">WP8-S17-CRE-03</strain>
    </source>
</reference>
<protein>
    <recommendedName>
        <fullName evidence="4">Lipoprotein</fullName>
    </recommendedName>
</protein>
<sequence>MKAPCLALACCLTAAATCFADALQPAPDALAELEVRRDENAANACDINLYLRDEAVAQLAPGQAVVLEVPAGEQVLALRQTPSGYCSAGPVGRPQLILLQPGEHRSLRIMQSPTELYLAPALE</sequence>